<reference evidence="1 2" key="1">
    <citation type="submission" date="2017-05" db="EMBL/GenBank/DDBJ databases">
        <title>The Genome Sequence of Enterococcus sp. 8G7_MSG3316.</title>
        <authorList>
            <consortium name="The Broad Institute Genomics Platform"/>
            <consortium name="The Broad Institute Genomic Center for Infectious Diseases"/>
            <person name="Earl A."/>
            <person name="Manson A."/>
            <person name="Schwartman J."/>
            <person name="Gilmore M."/>
            <person name="Abouelleil A."/>
            <person name="Cao P."/>
            <person name="Chapman S."/>
            <person name="Cusick C."/>
            <person name="Shea T."/>
            <person name="Young S."/>
            <person name="Neafsey D."/>
            <person name="Nusbaum C."/>
            <person name="Birren B."/>
        </authorList>
    </citation>
    <scope>NUCLEOTIDE SEQUENCE [LARGE SCALE GENOMIC DNA]</scope>
    <source>
        <strain evidence="1 2">8G7_MSG3316</strain>
    </source>
</reference>
<protein>
    <submittedName>
        <fullName evidence="1">Uncharacterized protein</fullName>
    </submittedName>
</protein>
<organism evidence="1 2">
    <name type="scientific">Candidatus Enterococcus testudinis</name>
    <dbReference type="NCBI Taxonomy" id="1834191"/>
    <lineage>
        <taxon>Bacteria</taxon>
        <taxon>Bacillati</taxon>
        <taxon>Bacillota</taxon>
        <taxon>Bacilli</taxon>
        <taxon>Lactobacillales</taxon>
        <taxon>Enterococcaceae</taxon>
        <taxon>Enterococcus</taxon>
    </lineage>
</organism>
<evidence type="ECO:0000313" key="2">
    <source>
        <dbReference type="Proteomes" id="UP000195043"/>
    </source>
</evidence>
<dbReference type="AlphaFoldDB" id="A0A242A5P8"/>
<dbReference type="STRING" id="1834191.A5886_001359"/>
<dbReference type="EMBL" id="NGKU01000001">
    <property type="protein sequence ID" value="OTN76282.1"/>
    <property type="molecule type" value="Genomic_DNA"/>
</dbReference>
<comment type="caution">
    <text evidence="1">The sequence shown here is derived from an EMBL/GenBank/DDBJ whole genome shotgun (WGS) entry which is preliminary data.</text>
</comment>
<proteinExistence type="predicted"/>
<gene>
    <name evidence="1" type="ORF">A5886_001359</name>
</gene>
<dbReference type="RefSeq" id="WP_086274257.1">
    <property type="nucleotide sequence ID" value="NZ_NGKU01000001.1"/>
</dbReference>
<accession>A0A242A5P8</accession>
<evidence type="ECO:0000313" key="1">
    <source>
        <dbReference type="EMBL" id="OTN76282.1"/>
    </source>
</evidence>
<dbReference type="Proteomes" id="UP000195043">
    <property type="component" value="Unassembled WGS sequence"/>
</dbReference>
<name>A0A242A5P8_9ENTE</name>
<sequence length="61" mass="7041">MIEEKKGKGAGKRLFLFFFIFMLSLSSLNNDLFCASANWVAPKLDESVKHFIRKDETARMI</sequence>
<keyword evidence="2" id="KW-1185">Reference proteome</keyword>